<dbReference type="Gene3D" id="3.30.420.10">
    <property type="entry name" value="Ribonuclease H-like superfamily/Ribonuclease H"/>
    <property type="match status" value="1"/>
</dbReference>
<feature type="non-terminal residue" evidence="2">
    <location>
        <position position="268"/>
    </location>
</feature>
<keyword evidence="3" id="KW-1185">Reference proteome</keyword>
<protein>
    <submittedName>
        <fullName evidence="2">Stem cell self-renewal protein Piwi</fullName>
    </submittedName>
</protein>
<dbReference type="SMART" id="SM00950">
    <property type="entry name" value="Piwi"/>
    <property type="match status" value="1"/>
</dbReference>
<name>A0A9P4GZP3_9PLEO</name>
<dbReference type="InterPro" id="IPR036397">
    <property type="entry name" value="RNaseH_sf"/>
</dbReference>
<dbReference type="PANTHER" id="PTHR22891">
    <property type="entry name" value="EUKARYOTIC TRANSLATION INITIATION FACTOR 2C"/>
    <property type="match status" value="1"/>
</dbReference>
<dbReference type="AlphaFoldDB" id="A0A9P4GZP3"/>
<dbReference type="OrthoDB" id="10252740at2759"/>
<evidence type="ECO:0000259" key="1">
    <source>
        <dbReference type="PROSITE" id="PS50822"/>
    </source>
</evidence>
<proteinExistence type="predicted"/>
<evidence type="ECO:0000313" key="3">
    <source>
        <dbReference type="Proteomes" id="UP000799777"/>
    </source>
</evidence>
<comment type="caution">
    <text evidence="2">The sequence shown here is derived from an EMBL/GenBank/DDBJ whole genome shotgun (WGS) entry which is preliminary data.</text>
</comment>
<dbReference type="EMBL" id="ML978289">
    <property type="protein sequence ID" value="KAF2024624.1"/>
    <property type="molecule type" value="Genomic_DNA"/>
</dbReference>
<dbReference type="SUPFAM" id="SSF53098">
    <property type="entry name" value="Ribonuclease H-like"/>
    <property type="match status" value="1"/>
</dbReference>
<feature type="non-terminal residue" evidence="2">
    <location>
        <position position="1"/>
    </location>
</feature>
<dbReference type="Pfam" id="PF02171">
    <property type="entry name" value="Piwi"/>
    <property type="match status" value="1"/>
</dbReference>
<dbReference type="InterPro" id="IPR012337">
    <property type="entry name" value="RNaseH-like_sf"/>
</dbReference>
<feature type="domain" description="Piwi" evidence="1">
    <location>
        <begin position="1"/>
        <end position="264"/>
    </location>
</feature>
<accession>A0A9P4GZP3</accession>
<gene>
    <name evidence="2" type="ORF">EK21DRAFT_19893</name>
</gene>
<dbReference type="Proteomes" id="UP000799777">
    <property type="component" value="Unassembled WGS sequence"/>
</dbReference>
<dbReference type="GO" id="GO:0003676">
    <property type="term" value="F:nucleic acid binding"/>
    <property type="evidence" value="ECO:0007669"/>
    <property type="project" value="InterPro"/>
</dbReference>
<dbReference type="InterPro" id="IPR003165">
    <property type="entry name" value="Piwi"/>
</dbReference>
<organism evidence="2 3">
    <name type="scientific">Setomelanomma holmii</name>
    <dbReference type="NCBI Taxonomy" id="210430"/>
    <lineage>
        <taxon>Eukaryota</taxon>
        <taxon>Fungi</taxon>
        <taxon>Dikarya</taxon>
        <taxon>Ascomycota</taxon>
        <taxon>Pezizomycotina</taxon>
        <taxon>Dothideomycetes</taxon>
        <taxon>Pleosporomycetidae</taxon>
        <taxon>Pleosporales</taxon>
        <taxon>Pleosporineae</taxon>
        <taxon>Phaeosphaeriaceae</taxon>
        <taxon>Setomelanomma</taxon>
    </lineage>
</organism>
<dbReference type="PROSITE" id="PS50822">
    <property type="entry name" value="PIWI"/>
    <property type="match status" value="1"/>
</dbReference>
<sequence length="268" mass="30020">QYMANVAMKVNLKGAGINHTTQGVANWMGDTLVLGADVTHPGSSALAGSPSITAMVGSMEASGGRFTGNMQMQQAKTEINFDVQTLVLPLLRRWCQLHNKWPSNVLYYRDGVSISQYDDIVQKELPGIRKAFTELAKQAKRSVPDFKLTAVIVTKRHSTRFFPTKEQDAMASNQNTRPGTLVDGVVTHPYYTDFYLQSHNAIKGTARPAHYFVLRNEMAITTEELEDLTHQLCHTYVRATLGVSYASPAYYADRLCERGRCYLRPFYN</sequence>
<reference evidence="2" key="1">
    <citation type="journal article" date="2020" name="Stud. Mycol.">
        <title>101 Dothideomycetes genomes: a test case for predicting lifestyles and emergence of pathogens.</title>
        <authorList>
            <person name="Haridas S."/>
            <person name="Albert R."/>
            <person name="Binder M."/>
            <person name="Bloem J."/>
            <person name="Labutti K."/>
            <person name="Salamov A."/>
            <person name="Andreopoulos B."/>
            <person name="Baker S."/>
            <person name="Barry K."/>
            <person name="Bills G."/>
            <person name="Bluhm B."/>
            <person name="Cannon C."/>
            <person name="Castanera R."/>
            <person name="Culley D."/>
            <person name="Daum C."/>
            <person name="Ezra D."/>
            <person name="Gonzalez J."/>
            <person name="Henrissat B."/>
            <person name="Kuo A."/>
            <person name="Liang C."/>
            <person name="Lipzen A."/>
            <person name="Lutzoni F."/>
            <person name="Magnuson J."/>
            <person name="Mondo S."/>
            <person name="Nolan M."/>
            <person name="Ohm R."/>
            <person name="Pangilinan J."/>
            <person name="Park H.-J."/>
            <person name="Ramirez L."/>
            <person name="Alfaro M."/>
            <person name="Sun H."/>
            <person name="Tritt A."/>
            <person name="Yoshinaga Y."/>
            <person name="Zwiers L.-H."/>
            <person name="Turgeon B."/>
            <person name="Goodwin S."/>
            <person name="Spatafora J."/>
            <person name="Crous P."/>
            <person name="Grigoriev I."/>
        </authorList>
    </citation>
    <scope>NUCLEOTIDE SEQUENCE</scope>
    <source>
        <strain evidence="2">CBS 110217</strain>
    </source>
</reference>
<evidence type="ECO:0000313" key="2">
    <source>
        <dbReference type="EMBL" id="KAF2024624.1"/>
    </source>
</evidence>